<dbReference type="AlphaFoldDB" id="A0A7X0HSI5"/>
<dbReference type="InterPro" id="IPR025672">
    <property type="entry name" value="Sigma_reg_C_dom"/>
</dbReference>
<evidence type="ECO:0000313" key="5">
    <source>
        <dbReference type="Proteomes" id="UP000531594"/>
    </source>
</evidence>
<reference evidence="4 5" key="1">
    <citation type="submission" date="2020-08" db="EMBL/GenBank/DDBJ databases">
        <title>Genomic Encyclopedia of Type Strains, Phase IV (KMG-IV): sequencing the most valuable type-strain genomes for metagenomic binning, comparative biology and taxonomic classification.</title>
        <authorList>
            <person name="Goeker M."/>
        </authorList>
    </citation>
    <scope>NUCLEOTIDE SEQUENCE [LARGE SCALE GENOMIC DNA]</scope>
    <source>
        <strain evidence="4 5">DSM 5391</strain>
    </source>
</reference>
<dbReference type="InterPro" id="IPR029101">
    <property type="entry name" value="Sigma_reg_N"/>
</dbReference>
<evidence type="ECO:0000259" key="3">
    <source>
        <dbReference type="Pfam" id="PF13800"/>
    </source>
</evidence>
<dbReference type="EMBL" id="JACHGK010000003">
    <property type="protein sequence ID" value="MBB6444816.1"/>
    <property type="molecule type" value="Genomic_DNA"/>
</dbReference>
<gene>
    <name evidence="4" type="ORF">HNR53_001425</name>
</gene>
<dbReference type="Proteomes" id="UP000531594">
    <property type="component" value="Unassembled WGS sequence"/>
</dbReference>
<evidence type="ECO:0000259" key="2">
    <source>
        <dbReference type="Pfam" id="PF13791"/>
    </source>
</evidence>
<keyword evidence="1" id="KW-1133">Transmembrane helix</keyword>
<dbReference type="Pfam" id="PF13800">
    <property type="entry name" value="Sigma_reg_N"/>
    <property type="match status" value="1"/>
</dbReference>
<feature type="transmembrane region" description="Helical" evidence="1">
    <location>
        <begin position="46"/>
        <end position="73"/>
    </location>
</feature>
<evidence type="ECO:0008006" key="6">
    <source>
        <dbReference type="Google" id="ProtNLM"/>
    </source>
</evidence>
<proteinExistence type="predicted"/>
<keyword evidence="1" id="KW-0472">Membrane</keyword>
<name>A0A7X0HSI5_9BACI</name>
<evidence type="ECO:0000313" key="4">
    <source>
        <dbReference type="EMBL" id="MBB6444816.1"/>
    </source>
</evidence>
<protein>
    <recommendedName>
        <fullName evidence="6">Anti-sigma factor</fullName>
    </recommendedName>
</protein>
<comment type="caution">
    <text evidence="4">The sequence shown here is derived from an EMBL/GenBank/DDBJ whole genome shotgun (WGS) entry which is preliminary data.</text>
</comment>
<feature type="domain" description="Sigma factor regulator C-terminal" evidence="2">
    <location>
        <begin position="184"/>
        <end position="334"/>
    </location>
</feature>
<dbReference type="Pfam" id="PF13791">
    <property type="entry name" value="Sigma_reg_C"/>
    <property type="match status" value="1"/>
</dbReference>
<dbReference type="RefSeq" id="WP_184524224.1">
    <property type="nucleotide sequence ID" value="NZ_JACHGK010000003.1"/>
</dbReference>
<keyword evidence="5" id="KW-1185">Reference proteome</keyword>
<sequence length="341" mass="39127">MDKEQKQNDEELYQSFLNESMQDYEKSYKVSEQKQKRLIKMGRNHAFMTNIMISLAVLLLIVPVLTLSSYLYYAIGGKANHLIDIATKTIYVTEPNMSVEEMELEEDIGFFTMNLYFDVFKRIGKADYKAGDYSVNFALDQPNFPERDMKLERPLPITGDMETDMLYHPDGPYGKNVHSDWEILEHLPDGTVGEIYLSLNQVMKPEELEKQLGNNVEVRWAAVDTGLEDKILYEAGSSVAPIGYPLQVDTTTWSPFNGRGKSNEKVFLDSLKFLAKDEKTAEKISRARSLALKKRIPYIEKNGIQVYGAVVTGPTPELRKLKDNELIRIMKVGEVKLWNWK</sequence>
<keyword evidence="1" id="KW-0812">Transmembrane</keyword>
<accession>A0A7X0HSI5</accession>
<feature type="domain" description="Sigma factor regulator N-terminal" evidence="3">
    <location>
        <begin position="36"/>
        <end position="127"/>
    </location>
</feature>
<organism evidence="4 5">
    <name type="scientific">Bacillus benzoevorans</name>
    <dbReference type="NCBI Taxonomy" id="1456"/>
    <lineage>
        <taxon>Bacteria</taxon>
        <taxon>Bacillati</taxon>
        <taxon>Bacillota</taxon>
        <taxon>Bacilli</taxon>
        <taxon>Bacillales</taxon>
        <taxon>Bacillaceae</taxon>
        <taxon>Bacillus</taxon>
    </lineage>
</organism>
<evidence type="ECO:0000256" key="1">
    <source>
        <dbReference type="SAM" id="Phobius"/>
    </source>
</evidence>